<organism evidence="1 2">
    <name type="scientific">Actinomycetospora straminea</name>
    <dbReference type="NCBI Taxonomy" id="663607"/>
    <lineage>
        <taxon>Bacteria</taxon>
        <taxon>Bacillati</taxon>
        <taxon>Actinomycetota</taxon>
        <taxon>Actinomycetes</taxon>
        <taxon>Pseudonocardiales</taxon>
        <taxon>Pseudonocardiaceae</taxon>
        <taxon>Actinomycetospora</taxon>
    </lineage>
</organism>
<gene>
    <name evidence="1" type="ORF">GCM10023203_55010</name>
</gene>
<proteinExistence type="predicted"/>
<reference evidence="2" key="1">
    <citation type="journal article" date="2019" name="Int. J. Syst. Evol. Microbiol.">
        <title>The Global Catalogue of Microorganisms (GCM) 10K type strain sequencing project: providing services to taxonomists for standard genome sequencing and annotation.</title>
        <authorList>
            <consortium name="The Broad Institute Genomics Platform"/>
            <consortium name="The Broad Institute Genome Sequencing Center for Infectious Disease"/>
            <person name="Wu L."/>
            <person name="Ma J."/>
        </authorList>
    </citation>
    <scope>NUCLEOTIDE SEQUENCE [LARGE SCALE GENOMIC DNA]</scope>
    <source>
        <strain evidence="2">JCM 17983</strain>
    </source>
</reference>
<dbReference type="Proteomes" id="UP001500457">
    <property type="component" value="Unassembled WGS sequence"/>
</dbReference>
<keyword evidence="2" id="KW-1185">Reference proteome</keyword>
<accession>A0ABP9F595</accession>
<name>A0ABP9F595_9PSEU</name>
<dbReference type="EMBL" id="BAABHQ010000024">
    <property type="protein sequence ID" value="GAA4893806.1"/>
    <property type="molecule type" value="Genomic_DNA"/>
</dbReference>
<comment type="caution">
    <text evidence="1">The sequence shown here is derived from an EMBL/GenBank/DDBJ whole genome shotgun (WGS) entry which is preliminary data.</text>
</comment>
<evidence type="ECO:0000313" key="2">
    <source>
        <dbReference type="Proteomes" id="UP001500457"/>
    </source>
</evidence>
<evidence type="ECO:0000313" key="1">
    <source>
        <dbReference type="EMBL" id="GAA4893806.1"/>
    </source>
</evidence>
<sequence>MREAGRPQAKVRELTDPLLGGIDQALRLDRLIEIVDRNPLVDLFLLLVDRDGNANRRAALDAREAELIEHLRPGTCLLAQEAWQEIETWGLAALNPLPRGWTWTDVRAEAHVKENYFHPHAKSAGTATRLGGGRRELGREAARNYARVTNRCPEVRDLQRRVEEWLGAG</sequence>
<evidence type="ECO:0008006" key="3">
    <source>
        <dbReference type="Google" id="ProtNLM"/>
    </source>
</evidence>
<protein>
    <recommendedName>
        <fullName evidence="3">DUF4276 family protein</fullName>
    </recommendedName>
</protein>